<dbReference type="Pfam" id="PF00460">
    <property type="entry name" value="Flg_bb_rod"/>
    <property type="match status" value="1"/>
</dbReference>
<comment type="subcellular location">
    <subcellularLocation>
        <location evidence="1 7">Bacterial flagellum basal body</location>
    </subcellularLocation>
</comment>
<protein>
    <recommendedName>
        <fullName evidence="3 7">Flagellar basal body rod protein FlgB</fullName>
    </recommendedName>
</protein>
<evidence type="ECO:0000256" key="3">
    <source>
        <dbReference type="ARBA" id="ARBA00014376"/>
    </source>
</evidence>
<comment type="similarity">
    <text evidence="2 7">Belongs to the flagella basal body rod proteins family.</text>
</comment>
<dbReference type="PROSITE" id="PS00588">
    <property type="entry name" value="FLAGELLA_BB_ROD"/>
    <property type="match status" value="1"/>
</dbReference>
<proteinExistence type="inferred from homology"/>
<organism evidence="9 10">
    <name type="scientific">Thioclava nitratireducens</name>
    <dbReference type="NCBI Taxonomy" id="1915078"/>
    <lineage>
        <taxon>Bacteria</taxon>
        <taxon>Pseudomonadati</taxon>
        <taxon>Pseudomonadota</taxon>
        <taxon>Alphaproteobacteria</taxon>
        <taxon>Rhodobacterales</taxon>
        <taxon>Paracoccaceae</taxon>
        <taxon>Thioclava</taxon>
    </lineage>
</organism>
<name>A0ABN4X3E4_9RHOB</name>
<evidence type="ECO:0000256" key="6">
    <source>
        <dbReference type="ARBA" id="ARBA00026072"/>
    </source>
</evidence>
<dbReference type="InterPro" id="IPR006300">
    <property type="entry name" value="FlgB"/>
</dbReference>
<keyword evidence="4 7" id="KW-0975">Bacterial flagellum</keyword>
<evidence type="ECO:0000256" key="1">
    <source>
        <dbReference type="ARBA" id="ARBA00004117"/>
    </source>
</evidence>
<dbReference type="Proteomes" id="UP000185622">
    <property type="component" value="Chromosome"/>
</dbReference>
<gene>
    <name evidence="9" type="ORF">BMG03_03410</name>
</gene>
<sequence length="130" mass="14321">MKTERSNVKLDTISFFNLASDRMQWLAARQKVLAENIANADTPNYRARDVTDFQSFLEKSDAARATGGLSHETTVETVNASGAWDSSLDGNDVALEQQSVIASENADQYRLAANLYRKAYQLINAASGKE</sequence>
<comment type="function">
    <text evidence="5 7">Structural component of flagellum, the bacterial motility apparatus. Part of the rod structure of flagellar basal body.</text>
</comment>
<evidence type="ECO:0000256" key="7">
    <source>
        <dbReference type="PIRNR" id="PIRNR002889"/>
    </source>
</evidence>
<dbReference type="PIRSF" id="PIRSF002889">
    <property type="entry name" value="Rod_FlgB"/>
    <property type="match status" value="1"/>
</dbReference>
<feature type="domain" description="Flagellar basal body rod protein N-terminal" evidence="8">
    <location>
        <begin position="18"/>
        <end position="46"/>
    </location>
</feature>
<evidence type="ECO:0000256" key="5">
    <source>
        <dbReference type="ARBA" id="ARBA00024934"/>
    </source>
</evidence>
<accession>A0ABN4X3E4</accession>
<keyword evidence="10" id="KW-1185">Reference proteome</keyword>
<evidence type="ECO:0000313" key="10">
    <source>
        <dbReference type="Proteomes" id="UP000185622"/>
    </source>
</evidence>
<evidence type="ECO:0000256" key="4">
    <source>
        <dbReference type="ARBA" id="ARBA00023143"/>
    </source>
</evidence>
<reference evidence="9 10" key="1">
    <citation type="submission" date="2017-01" db="EMBL/GenBank/DDBJ databases">
        <title>The complete genome sequence of a sulfur-oxidizing marine bacterium Thioclava sp. 25B10_4T.</title>
        <authorList>
            <person name="Liu Y."/>
            <person name="Lai Q."/>
            <person name="Shao Z."/>
        </authorList>
    </citation>
    <scope>NUCLEOTIDE SEQUENCE [LARGE SCALE GENOMIC DNA]</scope>
    <source>
        <strain evidence="9 10">25B10_4</strain>
    </source>
</reference>
<evidence type="ECO:0000259" key="8">
    <source>
        <dbReference type="Pfam" id="PF00460"/>
    </source>
</evidence>
<dbReference type="InterPro" id="IPR001444">
    <property type="entry name" value="Flag_bb_rod_N"/>
</dbReference>
<evidence type="ECO:0000256" key="2">
    <source>
        <dbReference type="ARBA" id="ARBA00009677"/>
    </source>
</evidence>
<comment type="subunit">
    <text evidence="6">The basal body constitutes a major portion of the flagellar organelle and consists of a number of rings mounted on a central rod. In Gram-negative bacteria, at least four rings, L, P, S and M are present, whereas Gram-positive bacteria lack the L and P rings. The rod consists of about 26 subunits of FlgG in the distal portion, and FlgB, FlgC and FlgF build up the proximal portion of the rod with about 6 subunits each. Rod assembly occurs by export via the flagellum-specific pathway of its constituent proteins and by their incorporation into the rod structure in the probable order of FlgB, FlgC, FlgF and FlgG. Another protein, FliE, also assembles onto the stable rod structure.</text>
</comment>
<dbReference type="EMBL" id="CP019437">
    <property type="protein sequence ID" value="AQS46947.1"/>
    <property type="molecule type" value="Genomic_DNA"/>
</dbReference>
<evidence type="ECO:0000313" key="9">
    <source>
        <dbReference type="EMBL" id="AQS46947.1"/>
    </source>
</evidence>
<dbReference type="InterPro" id="IPR019776">
    <property type="entry name" value="Flagellar_basal_body_rod_CS"/>
</dbReference>